<dbReference type="OrthoDB" id="7432757at2"/>
<sequence>MNPDVRSPTFSAGPRQNASAIPSRVEMVKADSPERPEVEGFIRASFAAAYGARLHHFLPDLMSVRDARRALLAVLGLRPAASGALFLEQYLECPVEGALGRALRREVSRAELVEVGNLAVAHSGGARWLIAALTAYLKGAGVGWAVFTAVPALRNAFVRMGIELMTLAPADPRRLTEAERAQWGRYYDSGPLVMAASVEQAFDALTAFLRRTNDRYRLIGLWKHAYAAGIFAEVEPA</sequence>
<evidence type="ECO:0000256" key="1">
    <source>
        <dbReference type="SAM" id="MobiDB-lite"/>
    </source>
</evidence>
<accession>A0A1B4VDW9</accession>
<dbReference type="AlphaFoldDB" id="A0A1B4VDW9"/>
<evidence type="ECO:0000313" key="3">
    <source>
        <dbReference type="Proteomes" id="UP000218899"/>
    </source>
</evidence>
<dbReference type="InterPro" id="IPR022050">
    <property type="entry name" value="T_hemolysin"/>
</dbReference>
<dbReference type="Proteomes" id="UP000218899">
    <property type="component" value="Chromosome"/>
</dbReference>
<proteinExistence type="predicted"/>
<gene>
    <name evidence="2" type="ORF">SVA_2197</name>
</gene>
<name>A0A1B4VDW9_9GAMM</name>
<dbReference type="EMBL" id="AP014936">
    <property type="protein sequence ID" value="BAU48747.1"/>
    <property type="molecule type" value="Genomic_DNA"/>
</dbReference>
<evidence type="ECO:0000313" key="2">
    <source>
        <dbReference type="EMBL" id="BAU48747.1"/>
    </source>
</evidence>
<protein>
    <submittedName>
        <fullName evidence="2">Thermostable hemolysin</fullName>
    </submittedName>
</protein>
<keyword evidence="3" id="KW-1185">Reference proteome</keyword>
<feature type="region of interest" description="Disordered" evidence="1">
    <location>
        <begin position="1"/>
        <end position="26"/>
    </location>
</feature>
<dbReference type="KEGG" id="sva:SVA_2197"/>
<dbReference type="RefSeq" id="WP_096461229.1">
    <property type="nucleotide sequence ID" value="NZ_AP014936.1"/>
</dbReference>
<feature type="compositionally biased region" description="Polar residues" evidence="1">
    <location>
        <begin position="8"/>
        <end position="20"/>
    </location>
</feature>
<organism evidence="2 3">
    <name type="scientific">Sulfurifustis variabilis</name>
    <dbReference type="NCBI Taxonomy" id="1675686"/>
    <lineage>
        <taxon>Bacteria</taxon>
        <taxon>Pseudomonadati</taxon>
        <taxon>Pseudomonadota</taxon>
        <taxon>Gammaproteobacteria</taxon>
        <taxon>Acidiferrobacterales</taxon>
        <taxon>Acidiferrobacteraceae</taxon>
        <taxon>Sulfurifustis</taxon>
    </lineage>
</organism>
<reference evidence="2 3" key="1">
    <citation type="submission" date="2015-08" db="EMBL/GenBank/DDBJ databases">
        <title>Complete genome sequence of Sulfurifustis variabilis.</title>
        <authorList>
            <person name="Miura A."/>
            <person name="Kojima H."/>
            <person name="Fukui M."/>
        </authorList>
    </citation>
    <scope>NUCLEOTIDE SEQUENCE [LARGE SCALE GENOMIC DNA]</scope>
    <source>
        <strain evidence="3">skN76</strain>
    </source>
</reference>
<dbReference type="Pfam" id="PF12261">
    <property type="entry name" value="T_hemolysin"/>
    <property type="match status" value="1"/>
</dbReference>